<dbReference type="Gene3D" id="1.25.40.10">
    <property type="entry name" value="Tetratricopeptide repeat domain"/>
    <property type="match status" value="1"/>
</dbReference>
<evidence type="ECO:0008006" key="4">
    <source>
        <dbReference type="Google" id="ProtNLM"/>
    </source>
</evidence>
<organism evidence="2 3">
    <name type="scientific">Actinoplanes teichomyceticus</name>
    <dbReference type="NCBI Taxonomy" id="1867"/>
    <lineage>
        <taxon>Bacteria</taxon>
        <taxon>Bacillati</taxon>
        <taxon>Actinomycetota</taxon>
        <taxon>Actinomycetes</taxon>
        <taxon>Micromonosporales</taxon>
        <taxon>Micromonosporaceae</taxon>
        <taxon>Actinoplanes</taxon>
    </lineage>
</organism>
<name>A0A561VS86_ACTTI</name>
<dbReference type="SUPFAM" id="SSF48452">
    <property type="entry name" value="TPR-like"/>
    <property type="match status" value="1"/>
</dbReference>
<accession>A0A561VS86</accession>
<evidence type="ECO:0000313" key="2">
    <source>
        <dbReference type="EMBL" id="TWG14487.1"/>
    </source>
</evidence>
<feature type="region of interest" description="Disordered" evidence="1">
    <location>
        <begin position="181"/>
        <end position="204"/>
    </location>
</feature>
<evidence type="ECO:0000256" key="1">
    <source>
        <dbReference type="SAM" id="MobiDB-lite"/>
    </source>
</evidence>
<dbReference type="Proteomes" id="UP000320239">
    <property type="component" value="Unassembled WGS sequence"/>
</dbReference>
<dbReference type="InterPro" id="IPR011990">
    <property type="entry name" value="TPR-like_helical_dom_sf"/>
</dbReference>
<proteinExistence type="predicted"/>
<sequence>MRARGGQCSRCKARLAADSPARQCSACLPVVLRRQQGPPSVTGDFWQHPSIQKAVTERHMGRVLAAYRRHPEHGMPIAQEVVGRWAGMSQAQISRYETSTSDKQIDRLQFWARLLTIPDELLWFAMPVGSRDEGGQRAGTEVVRTQIRDRTEAGEPAFSELRAGTPDPRRCITADDDVEAAGRDCSTAPRLPRRSEAPAGHSSADEHLLSELAGLRRQLDEALAASSVSMRQIELIERSTRGHVNDYPATPPTVMLSRIATECAEVTALSRRRQPASVQARLSNCAALLATLCADALMRLGQTTDAQLWYRTAMLAADDTERPALRVLVRAQAAMLPYYFGDPRQTVQLADEALSISAKPCRSSALAAASRARALARIGDTESARDAVKQARALFDEVGGDNSDAAFHFPVKRFLFYLAGAATWMGDTEAAYRLQDEALALYRTSSTASIDPALILLDRARCLADNAHADEAATVAHDAVAMLPERQRTEIVLARAHEVVSAVPPAERRGPVVDLDDYVRECRRRTRMLAGGRAALDG</sequence>
<reference evidence="2 3" key="1">
    <citation type="submission" date="2019-06" db="EMBL/GenBank/DDBJ databases">
        <title>Sequencing the genomes of 1000 actinobacteria strains.</title>
        <authorList>
            <person name="Klenk H.-P."/>
        </authorList>
    </citation>
    <scope>NUCLEOTIDE SEQUENCE [LARGE SCALE GENOMIC DNA]</scope>
    <source>
        <strain evidence="2 3">DSM 43866</strain>
    </source>
</reference>
<keyword evidence="3" id="KW-1185">Reference proteome</keyword>
<evidence type="ECO:0000313" key="3">
    <source>
        <dbReference type="Proteomes" id="UP000320239"/>
    </source>
</evidence>
<comment type="caution">
    <text evidence="2">The sequence shown here is derived from an EMBL/GenBank/DDBJ whole genome shotgun (WGS) entry which is preliminary data.</text>
</comment>
<gene>
    <name evidence="2" type="ORF">FHX34_104787</name>
</gene>
<protein>
    <recommendedName>
        <fullName evidence="4">Helix-turn-helix protein</fullName>
    </recommendedName>
</protein>
<dbReference type="AlphaFoldDB" id="A0A561VS86"/>
<dbReference type="EMBL" id="VIWY01000004">
    <property type="protein sequence ID" value="TWG14487.1"/>
    <property type="molecule type" value="Genomic_DNA"/>
</dbReference>